<sequence length="658" mass="73740">FTGNHWTVKTKSGQTFEYGNTDDSKIEAQGKSVVRFWAVNKITDAANNSINYVYNEDNDKGEYTLQRINYAGNSVRLTYEDRDDTHTSYQAGSKLQQTKRLSNITTYTNNDSLRDYDLSYQYYGTPKRSRLSSIEECVNGKCLPKTKFEWEEESDESNTNYQIIAAEMIQENWQKVEKYYPKKFIVNKDNKDQGVRLRDVNGDGLVDFIYSKGTDRKTYINTAQGWLENSSYKLNDPIVNDAFEDQGVRFLDVNGDGLLDYVRGEQSYKRFYLNTGSGWQLSSGFVLRQPIVSNRKPSGMHFAELNGDGLIDIVYGRDNDKKAYLNNGSNWVESSNLAIPISITDGAGQQMGVKIADVNNDGLDDIIKALGDVTTTYINQGNSWKVSNNYALPKPIQTSTSISNSPVKLLDINGDGLVDMLYGKGDSKAVYLNTGNGWSSTHDFILPESILTSGHEDTGIRFVDINSDGLIDVLEGIHRPKKVYLNTGSSWVKNYKHQICIGNANNNHKNIGTRFVDLNGDGLVDVITSRPDNTVTFINQRKQATKLSSITNGFGIQTTLNYKPLTDSSVYTKDTKGSYPNINIQNARQVISSVTTDNAIGGQNTTTYKYGKAKVNIKGRGNLGFGWIEKKDLQSNKLTRTRYNQSYPYIAQVAATKE</sequence>
<gene>
    <name evidence="3" type="ORF">AZO1586I_2125</name>
</gene>
<keyword evidence="4" id="KW-1185">Reference proteome</keyword>
<dbReference type="PANTHER" id="PTHR44103">
    <property type="entry name" value="PROPROTEIN CONVERTASE P"/>
    <property type="match status" value="1"/>
</dbReference>
<name>A0ABN7GDJ4_9GAMM</name>
<reference evidence="3 4" key="1">
    <citation type="submission" date="2020-05" db="EMBL/GenBank/DDBJ databases">
        <authorList>
            <person name="Petersen J."/>
            <person name="Sayavedra L."/>
        </authorList>
    </citation>
    <scope>NUCLEOTIDE SEQUENCE [LARGE SCALE GENOMIC DNA]</scope>
    <source>
        <strain evidence="3">B azoricus SOX ET2 1586I</strain>
    </source>
</reference>
<dbReference type="EMBL" id="CAHJWF010000480">
    <property type="protein sequence ID" value="CAB5507850.1"/>
    <property type="molecule type" value="Genomic_DNA"/>
</dbReference>
<dbReference type="SUPFAM" id="SSF69318">
    <property type="entry name" value="Integrin alpha N-terminal domain"/>
    <property type="match status" value="1"/>
</dbReference>
<protein>
    <recommendedName>
        <fullName evidence="2">Insecticide toxin TcdB middle/N-terminal domain-containing protein</fullName>
    </recommendedName>
</protein>
<evidence type="ECO:0000313" key="4">
    <source>
        <dbReference type="Proteomes" id="UP000626656"/>
    </source>
</evidence>
<evidence type="ECO:0000259" key="2">
    <source>
        <dbReference type="Pfam" id="PF12256"/>
    </source>
</evidence>
<comment type="caution">
    <text evidence="3">The sequence shown here is derived from an EMBL/GenBank/DDBJ whole genome shotgun (WGS) entry which is preliminary data.</text>
</comment>
<dbReference type="InterPro" id="IPR013517">
    <property type="entry name" value="FG-GAP"/>
</dbReference>
<proteinExistence type="predicted"/>
<feature type="domain" description="Insecticide toxin TcdB middle/N-terminal" evidence="2">
    <location>
        <begin position="506"/>
        <end position="645"/>
    </location>
</feature>
<dbReference type="Proteomes" id="UP000626656">
    <property type="component" value="Unassembled WGS sequence"/>
</dbReference>
<dbReference type="InterPro" id="IPR022045">
    <property type="entry name" value="TcdB_toxin_mid/N"/>
</dbReference>
<evidence type="ECO:0000313" key="3">
    <source>
        <dbReference type="EMBL" id="CAB5507850.1"/>
    </source>
</evidence>
<dbReference type="Pfam" id="PF13517">
    <property type="entry name" value="FG-GAP_3"/>
    <property type="match status" value="2"/>
</dbReference>
<feature type="non-terminal residue" evidence="3">
    <location>
        <position position="1"/>
    </location>
</feature>
<organism evidence="3 4">
    <name type="scientific">Bathymodiolus thermophilus thioautotrophic gill symbiont</name>
    <dbReference type="NCBI Taxonomy" id="2360"/>
    <lineage>
        <taxon>Bacteria</taxon>
        <taxon>Pseudomonadati</taxon>
        <taxon>Pseudomonadota</taxon>
        <taxon>Gammaproteobacteria</taxon>
        <taxon>sulfur-oxidizing symbionts</taxon>
    </lineage>
</organism>
<keyword evidence="1" id="KW-0732">Signal</keyword>
<dbReference type="Pfam" id="PF12256">
    <property type="entry name" value="TcdB_toxin_midN"/>
    <property type="match status" value="1"/>
</dbReference>
<feature type="non-terminal residue" evidence="3">
    <location>
        <position position="658"/>
    </location>
</feature>
<dbReference type="Gene3D" id="2.130.10.130">
    <property type="entry name" value="Integrin alpha, N-terminal"/>
    <property type="match status" value="2"/>
</dbReference>
<dbReference type="InterPro" id="IPR028994">
    <property type="entry name" value="Integrin_alpha_N"/>
</dbReference>
<evidence type="ECO:0000256" key="1">
    <source>
        <dbReference type="ARBA" id="ARBA00022729"/>
    </source>
</evidence>
<accession>A0ABN7GDJ4</accession>
<dbReference type="PANTHER" id="PTHR44103:SF1">
    <property type="entry name" value="PROPROTEIN CONVERTASE P"/>
    <property type="match status" value="1"/>
</dbReference>
<dbReference type="RefSeq" id="WP_202784630.1">
    <property type="nucleotide sequence ID" value="NZ_CAHJWF010000480.1"/>
</dbReference>